<dbReference type="Gene3D" id="3.40.630.30">
    <property type="match status" value="1"/>
</dbReference>
<evidence type="ECO:0000313" key="2">
    <source>
        <dbReference type="EMBL" id="MDF2095816.1"/>
    </source>
</evidence>
<evidence type="ECO:0000313" key="3">
    <source>
        <dbReference type="Proteomes" id="UP001215503"/>
    </source>
</evidence>
<evidence type="ECO:0000259" key="1">
    <source>
        <dbReference type="Pfam" id="PF13480"/>
    </source>
</evidence>
<dbReference type="Proteomes" id="UP001215503">
    <property type="component" value="Unassembled WGS sequence"/>
</dbReference>
<keyword evidence="3" id="KW-1185">Reference proteome</keyword>
<dbReference type="SUPFAM" id="SSF55729">
    <property type="entry name" value="Acyl-CoA N-acyltransferases (Nat)"/>
    <property type="match status" value="1"/>
</dbReference>
<gene>
    <name evidence="2" type="ORF">P2G67_07495</name>
</gene>
<accession>A0ABT5YLV6</accession>
<comment type="caution">
    <text evidence="2">The sequence shown here is derived from an EMBL/GenBank/DDBJ whole genome shotgun (WGS) entry which is preliminary data.</text>
</comment>
<dbReference type="InterPro" id="IPR038740">
    <property type="entry name" value="BioF2-like_GNAT_dom"/>
</dbReference>
<proteinExistence type="predicted"/>
<dbReference type="EMBL" id="JARHUD010000004">
    <property type="protein sequence ID" value="MDF2095816.1"/>
    <property type="molecule type" value="Genomic_DNA"/>
</dbReference>
<sequence length="320" mass="37017">MPWTSRKALYRALCATEKTIPIFARDWWLDALVGAANWDVVLVEAEGRVLGAMPFVRNRHLGAWWLSQPPLSQTLGPWIRPLAGRESERLEWEVRIMTDLIAQLPRFGHFIQNWHHSRGNWLPFYWQGFHQTVRYTYVLDDLSEEGRLWEGLRGSVRGDIRKAQQRYKLTVRSDLGLESLLPLLRMTFARQGRHLPYPEDLLHRLDVACAEHDCRRIFIASDPQGCLHAGEYLVWDEMTAYDLLSGSDPALRQSGATSLCKWESIRFAASVTRSYDFEGSMLEPVERQLRAFGAEQRAYTRVWKTRSPLLKVALLLLGIL</sequence>
<dbReference type="RefSeq" id="WP_275821596.1">
    <property type="nucleotide sequence ID" value="NZ_JARHUD010000004.1"/>
</dbReference>
<feature type="domain" description="BioF2-like acetyltransferase" evidence="1">
    <location>
        <begin position="153"/>
        <end position="277"/>
    </location>
</feature>
<dbReference type="Pfam" id="PF13480">
    <property type="entry name" value="Acetyltransf_6"/>
    <property type="match status" value="1"/>
</dbReference>
<dbReference type="InterPro" id="IPR016181">
    <property type="entry name" value="Acyl_CoA_acyltransferase"/>
</dbReference>
<name>A0ABT5YLV6_9PROT</name>
<protein>
    <submittedName>
        <fullName evidence="2">GNAT family N-acetyltransferase</fullName>
    </submittedName>
</protein>
<reference evidence="2 3" key="1">
    <citation type="submission" date="2023-03" db="EMBL/GenBank/DDBJ databases">
        <title>Fodinicurvata sp. CAU 1616 isolated from sea sendiment.</title>
        <authorList>
            <person name="Kim W."/>
        </authorList>
    </citation>
    <scope>NUCLEOTIDE SEQUENCE [LARGE SCALE GENOMIC DNA]</scope>
    <source>
        <strain evidence="2 3">CAU 1616</strain>
    </source>
</reference>
<organism evidence="2 3">
    <name type="scientific">Aquibaculum arenosum</name>
    <dbReference type="NCBI Taxonomy" id="3032591"/>
    <lineage>
        <taxon>Bacteria</taxon>
        <taxon>Pseudomonadati</taxon>
        <taxon>Pseudomonadota</taxon>
        <taxon>Alphaproteobacteria</taxon>
        <taxon>Rhodospirillales</taxon>
        <taxon>Rhodovibrionaceae</taxon>
        <taxon>Aquibaculum</taxon>
    </lineage>
</organism>